<dbReference type="Gene3D" id="1.20.1420.20">
    <property type="entry name" value="M75 peptidase, HXXE motif"/>
    <property type="match status" value="1"/>
</dbReference>
<dbReference type="InterPro" id="IPR028096">
    <property type="entry name" value="EfeO_Cupredoxin"/>
</dbReference>
<dbReference type="EMBL" id="JACTNG010000013">
    <property type="protein sequence ID" value="MBO1081206.1"/>
    <property type="molecule type" value="Genomic_DNA"/>
</dbReference>
<dbReference type="InterPro" id="IPR038352">
    <property type="entry name" value="Imelysin_sf"/>
</dbReference>
<keyword evidence="1" id="KW-0812">Transmembrane</keyword>
<gene>
    <name evidence="3" type="ORF">IAI61_19425</name>
</gene>
<keyword evidence="1" id="KW-0472">Membrane</keyword>
<dbReference type="InterPro" id="IPR050894">
    <property type="entry name" value="EfeM/EfeO_iron_uptake"/>
</dbReference>
<comment type="caution">
    <text evidence="3">The sequence shown here is derived from an EMBL/GenBank/DDBJ whole genome shotgun (WGS) entry which is preliminary data.</text>
</comment>
<sequence length="360" mass="37069">MSAGPPRGAVRLGYGLVALLAVGVGALGVLDWRAHRAGRGTPEEAAVTVTVTAHACEPDSLSVPAGRSVFRIVNRSERLLEWEILDGVMVLEERENIAPGLSQRLVARLAPGDYSITCGLLGNPRGRLRVLPAAGGAGRAAPDLRALVGPMAEYQVYLTLEGVALSDAMEDLARSVAQGGDAAPALAAAHAAYQHLRPVSRLAQAPLDLKLDARADELAGGEADPAFTGFQRLDLALRRGDGTAPAMAAGLQADVATLLDSMARSMPPPDRMLAGAALMARQAAETPDPALAGAMLEGAAEVVRLLARPVQAWDAPGVARMRGGLAAARAALAAGPTERRAALLDLAEGIDALRDSLGQG</sequence>
<dbReference type="RefSeq" id="WP_207419380.1">
    <property type="nucleotide sequence ID" value="NZ_CP061177.1"/>
</dbReference>
<evidence type="ECO:0000256" key="1">
    <source>
        <dbReference type="SAM" id="Phobius"/>
    </source>
</evidence>
<dbReference type="PANTHER" id="PTHR39192:SF1">
    <property type="entry name" value="IRON UPTAKE SYSTEM COMPONENT EFEO"/>
    <property type="match status" value="1"/>
</dbReference>
<keyword evidence="4" id="KW-1185">Reference proteome</keyword>
<evidence type="ECO:0000259" key="2">
    <source>
        <dbReference type="Pfam" id="PF13473"/>
    </source>
</evidence>
<evidence type="ECO:0000313" key="3">
    <source>
        <dbReference type="EMBL" id="MBO1081206.1"/>
    </source>
</evidence>
<feature type="transmembrane region" description="Helical" evidence="1">
    <location>
        <begin position="12"/>
        <end position="30"/>
    </location>
</feature>
<dbReference type="Pfam" id="PF13473">
    <property type="entry name" value="Cupredoxin_1"/>
    <property type="match status" value="1"/>
</dbReference>
<name>A0ABS3KUQ7_9PROT</name>
<protein>
    <submittedName>
        <fullName evidence="3">Cupredoxin domain-containing protein</fullName>
    </submittedName>
</protein>
<reference evidence="3 4" key="1">
    <citation type="submission" date="2020-09" db="EMBL/GenBank/DDBJ databases">
        <title>Roseomonas.</title>
        <authorList>
            <person name="Zhu W."/>
        </authorList>
    </citation>
    <scope>NUCLEOTIDE SEQUENCE [LARGE SCALE GENOMIC DNA]</scope>
    <source>
        <strain evidence="3 4">573</strain>
    </source>
</reference>
<proteinExistence type="predicted"/>
<organism evidence="3 4">
    <name type="scientific">Roseomonas haemaphysalidis</name>
    <dbReference type="NCBI Taxonomy" id="2768162"/>
    <lineage>
        <taxon>Bacteria</taxon>
        <taxon>Pseudomonadati</taxon>
        <taxon>Pseudomonadota</taxon>
        <taxon>Alphaproteobacteria</taxon>
        <taxon>Acetobacterales</taxon>
        <taxon>Roseomonadaceae</taxon>
        <taxon>Roseomonas</taxon>
    </lineage>
</organism>
<dbReference type="PANTHER" id="PTHR39192">
    <property type="entry name" value="IRON UPTAKE SYSTEM COMPONENT EFEO"/>
    <property type="match status" value="1"/>
</dbReference>
<accession>A0ABS3KUQ7</accession>
<evidence type="ECO:0000313" key="4">
    <source>
        <dbReference type="Proteomes" id="UP001518989"/>
    </source>
</evidence>
<dbReference type="Proteomes" id="UP001518989">
    <property type="component" value="Unassembled WGS sequence"/>
</dbReference>
<keyword evidence="1" id="KW-1133">Transmembrane helix</keyword>
<feature type="domain" description="EfeO-type cupredoxin-like" evidence="2">
    <location>
        <begin position="38"/>
        <end position="128"/>
    </location>
</feature>